<dbReference type="RefSeq" id="WP_078927264.1">
    <property type="nucleotide sequence ID" value="NZ_FUXB01000017.1"/>
</dbReference>
<feature type="transmembrane region" description="Helical" evidence="7">
    <location>
        <begin position="211"/>
        <end position="232"/>
    </location>
</feature>
<keyword evidence="2" id="KW-1003">Cell membrane</keyword>
<feature type="transmembrane region" description="Helical" evidence="7">
    <location>
        <begin position="165"/>
        <end position="190"/>
    </location>
</feature>
<keyword evidence="6 7" id="KW-0472">Membrane</keyword>
<keyword evidence="4 7" id="KW-0812">Transmembrane</keyword>
<keyword evidence="3 7" id="KW-0997">Cell inner membrane</keyword>
<evidence type="ECO:0000256" key="7">
    <source>
        <dbReference type="RuleBase" id="RU369079"/>
    </source>
</evidence>
<keyword evidence="5 7" id="KW-1133">Transmembrane helix</keyword>
<proteinExistence type="inferred from homology"/>
<dbReference type="InterPro" id="IPR004681">
    <property type="entry name" value="TRAP_DctM"/>
</dbReference>
<name>A0A1T4RZV2_VIBCI</name>
<dbReference type="STRING" id="1123491.SAMN02745782_02913"/>
<dbReference type="OrthoDB" id="8627919at2"/>
<comment type="subunit">
    <text evidence="7">The complex comprises the extracytoplasmic solute receptor protein and the two transmembrane proteins.</text>
</comment>
<feature type="transmembrane region" description="Helical" evidence="7">
    <location>
        <begin position="300"/>
        <end position="324"/>
    </location>
</feature>
<evidence type="ECO:0000256" key="3">
    <source>
        <dbReference type="ARBA" id="ARBA00022519"/>
    </source>
</evidence>
<dbReference type="AlphaFoldDB" id="A0A1T4RZV2"/>
<feature type="transmembrane region" description="Helical" evidence="7">
    <location>
        <begin position="390"/>
        <end position="418"/>
    </location>
</feature>
<evidence type="ECO:0000256" key="1">
    <source>
        <dbReference type="ARBA" id="ARBA00004429"/>
    </source>
</evidence>
<organism evidence="9 10">
    <name type="scientific">Vibrio cincinnatiensis DSM 19608</name>
    <dbReference type="NCBI Taxonomy" id="1123491"/>
    <lineage>
        <taxon>Bacteria</taxon>
        <taxon>Pseudomonadati</taxon>
        <taxon>Pseudomonadota</taxon>
        <taxon>Gammaproteobacteria</taxon>
        <taxon>Vibrionales</taxon>
        <taxon>Vibrionaceae</taxon>
        <taxon>Vibrio</taxon>
    </lineage>
</organism>
<keyword evidence="7" id="KW-0813">Transport</keyword>
<comment type="function">
    <text evidence="7">Part of the tripartite ATP-independent periplasmic (TRAP) transport system.</text>
</comment>
<feature type="domain" description="TRAP C4-dicarboxylate transport system permease DctM subunit" evidence="8">
    <location>
        <begin position="4"/>
        <end position="414"/>
    </location>
</feature>
<feature type="transmembrane region" description="Helical" evidence="7">
    <location>
        <begin position="133"/>
        <end position="159"/>
    </location>
</feature>
<evidence type="ECO:0000256" key="6">
    <source>
        <dbReference type="ARBA" id="ARBA00023136"/>
    </source>
</evidence>
<evidence type="ECO:0000259" key="8">
    <source>
        <dbReference type="Pfam" id="PF06808"/>
    </source>
</evidence>
<feature type="transmembrane region" description="Helical" evidence="7">
    <location>
        <begin position="356"/>
        <end position="378"/>
    </location>
</feature>
<dbReference type="PANTHER" id="PTHR33362">
    <property type="entry name" value="SIALIC ACID TRAP TRANSPORTER PERMEASE PROTEIN SIAT-RELATED"/>
    <property type="match status" value="1"/>
</dbReference>
<evidence type="ECO:0000313" key="10">
    <source>
        <dbReference type="Proteomes" id="UP000190834"/>
    </source>
</evidence>
<reference evidence="10" key="1">
    <citation type="submission" date="2017-02" db="EMBL/GenBank/DDBJ databases">
        <authorList>
            <person name="Varghese N."/>
            <person name="Submissions S."/>
        </authorList>
    </citation>
    <scope>NUCLEOTIDE SEQUENCE [LARGE SCALE GENOMIC DNA]</scope>
    <source>
        <strain evidence="10">DSM 19608</strain>
    </source>
</reference>
<feature type="transmembrane region" description="Helical" evidence="7">
    <location>
        <begin position="238"/>
        <end position="257"/>
    </location>
</feature>
<comment type="subcellular location">
    <subcellularLocation>
        <location evidence="1 7">Cell inner membrane</location>
        <topology evidence="1 7">Multi-pass membrane protein</topology>
    </subcellularLocation>
</comment>
<feature type="transmembrane region" description="Helical" evidence="7">
    <location>
        <begin position="269"/>
        <end position="288"/>
    </location>
</feature>
<sequence>MLTLILFFSALLLGMPIFLALLLAALTLMYQLDYTILMSSTTIQMFGSLNQSGLLAIPLFMLVGELMNKGGLTKKLMATADIFVGGFKGGLAYVNLLTNAMAASILGSATAQISVMSQLMIPTMTEKGYSKPFSAAVTIAGGLLGPIIPPSMLMIIYGVVAYQPISALFIAGILPGMLIILSFALVIILTGWIKGLPAGEHMKHKNIRVDLIAGILPGLIPVSVIIFIVTGVMTPTEAGAIAAILSFLISTCVYRTLSWTDLPAMFGAVAQNTAMITGLIAAASLLGWTLTFDGIPEQMVAFIVSLTDSKIVFLILVYLLVILLGMFLESISVMIVIVPIILPAAITYGIDPIHFGVIISLATLIGLVTPPVGPGLYIAMAATQMNMGALFRAVIPFLLAMMVCMMLIAFFPALSLWLPSLM</sequence>
<dbReference type="PIRSF" id="PIRSF006066">
    <property type="entry name" value="HI0050"/>
    <property type="match status" value="1"/>
</dbReference>
<dbReference type="Pfam" id="PF06808">
    <property type="entry name" value="DctM"/>
    <property type="match status" value="1"/>
</dbReference>
<comment type="similarity">
    <text evidence="7">Belongs to the TRAP transporter large permease family.</text>
</comment>
<feature type="transmembrane region" description="Helical" evidence="7">
    <location>
        <begin position="43"/>
        <end position="64"/>
    </location>
</feature>
<gene>
    <name evidence="9" type="ORF">SAMN02745782_02913</name>
</gene>
<dbReference type="GO" id="GO:0022857">
    <property type="term" value="F:transmembrane transporter activity"/>
    <property type="evidence" value="ECO:0007669"/>
    <property type="project" value="UniProtKB-UniRule"/>
</dbReference>
<protein>
    <recommendedName>
        <fullName evidence="7">TRAP transporter large permease protein</fullName>
    </recommendedName>
</protein>
<evidence type="ECO:0000313" key="9">
    <source>
        <dbReference type="EMBL" id="SKA21523.1"/>
    </source>
</evidence>
<evidence type="ECO:0000256" key="2">
    <source>
        <dbReference type="ARBA" id="ARBA00022475"/>
    </source>
</evidence>
<dbReference type="Proteomes" id="UP000190834">
    <property type="component" value="Unassembled WGS sequence"/>
</dbReference>
<comment type="caution">
    <text evidence="7">Lacks conserved residue(s) required for the propagation of feature annotation.</text>
</comment>
<dbReference type="NCBIfam" id="TIGR00786">
    <property type="entry name" value="dctM"/>
    <property type="match status" value="1"/>
</dbReference>
<accession>A0A1T4RZV2</accession>
<evidence type="ECO:0000256" key="4">
    <source>
        <dbReference type="ARBA" id="ARBA00022692"/>
    </source>
</evidence>
<dbReference type="InterPro" id="IPR010656">
    <property type="entry name" value="DctM"/>
</dbReference>
<dbReference type="PANTHER" id="PTHR33362:SF2">
    <property type="entry name" value="TRAP TRANSPORTER LARGE PERMEASE PROTEIN"/>
    <property type="match status" value="1"/>
</dbReference>
<dbReference type="EMBL" id="FUXB01000017">
    <property type="protein sequence ID" value="SKA21523.1"/>
    <property type="molecule type" value="Genomic_DNA"/>
</dbReference>
<evidence type="ECO:0000256" key="5">
    <source>
        <dbReference type="ARBA" id="ARBA00022989"/>
    </source>
</evidence>
<dbReference type="GO" id="GO:0005886">
    <property type="term" value="C:plasma membrane"/>
    <property type="evidence" value="ECO:0007669"/>
    <property type="project" value="UniProtKB-SubCell"/>
</dbReference>
<keyword evidence="10" id="KW-1185">Reference proteome</keyword>
<dbReference type="GeneID" id="70582325"/>